<reference evidence="2" key="1">
    <citation type="submission" date="2021-01" db="EMBL/GenBank/DDBJ databases">
        <title>Whole genome shotgun sequence of Actinoplanes cyaneus NBRC 14990.</title>
        <authorList>
            <person name="Komaki H."/>
            <person name="Tamura T."/>
        </authorList>
    </citation>
    <scope>NUCLEOTIDE SEQUENCE</scope>
    <source>
        <strain evidence="2">NBRC 14990</strain>
    </source>
</reference>
<feature type="transmembrane region" description="Helical" evidence="1">
    <location>
        <begin position="112"/>
        <end position="135"/>
    </location>
</feature>
<feature type="transmembrane region" description="Helical" evidence="1">
    <location>
        <begin position="80"/>
        <end position="100"/>
    </location>
</feature>
<feature type="transmembrane region" description="Helical" evidence="1">
    <location>
        <begin position="30"/>
        <end position="59"/>
    </location>
</feature>
<evidence type="ECO:0000313" key="3">
    <source>
        <dbReference type="Proteomes" id="UP000619479"/>
    </source>
</evidence>
<accession>A0A919IC45</accession>
<protein>
    <recommendedName>
        <fullName evidence="4">DUF624 domain-containing protein</fullName>
    </recommendedName>
</protein>
<keyword evidence="1" id="KW-1133">Transmembrane helix</keyword>
<name>A0A919IC45_9ACTN</name>
<dbReference type="Proteomes" id="UP000619479">
    <property type="component" value="Unassembled WGS sequence"/>
</dbReference>
<gene>
    <name evidence="2" type="ORF">Acy02nite_07640</name>
</gene>
<comment type="caution">
    <text evidence="2">The sequence shown here is derived from an EMBL/GenBank/DDBJ whole genome shotgun (WGS) entry which is preliminary data.</text>
</comment>
<sequence>MTIPRTEWPAEEAPPARADWRDRLALATDLALIGIGTTVLALPVITAPAALVAGSAAVRGRYLDGRIPSWRPLLRIYRRGLLPGLAVLLIVAALILDLAAVRGGRVPGGTPLFALTTAVTVWLSGVAAVTVAALGRTPDLPWREAARWAWNQPRCAAALAVTNLLAIFLALVVPATVPLVIGFHLFATHMLTDRLSR</sequence>
<dbReference type="EMBL" id="BOMH01000005">
    <property type="protein sequence ID" value="GID62883.1"/>
    <property type="molecule type" value="Genomic_DNA"/>
</dbReference>
<evidence type="ECO:0008006" key="4">
    <source>
        <dbReference type="Google" id="ProtNLM"/>
    </source>
</evidence>
<dbReference type="AlphaFoldDB" id="A0A919IC45"/>
<keyword evidence="1" id="KW-0472">Membrane</keyword>
<evidence type="ECO:0000256" key="1">
    <source>
        <dbReference type="SAM" id="Phobius"/>
    </source>
</evidence>
<evidence type="ECO:0000313" key="2">
    <source>
        <dbReference type="EMBL" id="GID62883.1"/>
    </source>
</evidence>
<proteinExistence type="predicted"/>
<feature type="transmembrane region" description="Helical" evidence="1">
    <location>
        <begin position="156"/>
        <end position="187"/>
    </location>
</feature>
<dbReference type="RefSeq" id="WP_203738363.1">
    <property type="nucleotide sequence ID" value="NZ_BAAAUC010000030.1"/>
</dbReference>
<keyword evidence="3" id="KW-1185">Reference proteome</keyword>
<keyword evidence="1" id="KW-0812">Transmembrane</keyword>
<organism evidence="2 3">
    <name type="scientific">Actinoplanes cyaneus</name>
    <dbReference type="NCBI Taxonomy" id="52696"/>
    <lineage>
        <taxon>Bacteria</taxon>
        <taxon>Bacillati</taxon>
        <taxon>Actinomycetota</taxon>
        <taxon>Actinomycetes</taxon>
        <taxon>Micromonosporales</taxon>
        <taxon>Micromonosporaceae</taxon>
        <taxon>Actinoplanes</taxon>
    </lineage>
</organism>